<feature type="compositionally biased region" description="Polar residues" evidence="1">
    <location>
        <begin position="423"/>
        <end position="432"/>
    </location>
</feature>
<feature type="compositionally biased region" description="Polar residues" evidence="1">
    <location>
        <begin position="272"/>
        <end position="302"/>
    </location>
</feature>
<evidence type="ECO:0000256" key="2">
    <source>
        <dbReference type="SAM" id="Phobius"/>
    </source>
</evidence>
<feature type="region of interest" description="Disordered" evidence="1">
    <location>
        <begin position="621"/>
        <end position="684"/>
    </location>
</feature>
<accession>A0AAU9J409</accession>
<keyword evidence="2" id="KW-1133">Transmembrane helix</keyword>
<sequence>MEVDAIVKCLSFAAMAAIAYMLYYHHQAMKKFEEQLENEGEEVFSSSIPQPSKRQKTEKFHNETENFGAQSHDLLFGASIQEEYSSYQPLITIPTRHEVCVGTEDDIEIIENGKPEKRPRNSERSANLKKVQRKPIPFVQNGVKEKNVHCDVNFHKDRREAFYAKLRERPNSPVKRFVVEETKKKANEIVHIIDQKPQAAFSLELSGEKVAKMREEFKRSYKEAQAAPKIAEPVKKVEERNVNLVGNIREAPKPDSGLIKSKEEAKIAPLSQEFSQKSSPLNLSKQFPEITQKSQTLSQDTQKYPFGGETLQKTSQLIEKSVTSEASQKSSLFGGETAKVSTSAPAYSFFASQSQAALFSAPSTQKSESDLSKETEQKSKSSLEPSKVSDTGLKFLFSSSAIASIQMPKPPAELIKKQEENKSSASSNSTQPILAETVKSEESKKSENTPALAKSEESNKSENKPAFPSPFGSFTNPFTKNENQPASSLFGGSTIFSGKTESLADTQKSAGSLFGAKIGEAKNFPTTATQSQPPLFPTNLLASSSTQPSSFSDPFKLASEAKTSLFPAASQNKDADGKQETQIKYPELPKPPTTTPQNLFPGLPTNSLFNAKSSDKSLFQSVSSQGSFFGTPNLTPFPDSAKSQTPPTSADQKPQTPPTSSLFGSKFPFSNPSAFNPNSSMNSK</sequence>
<gene>
    <name evidence="3" type="ORF">BSTOLATCC_MIC25261</name>
</gene>
<feature type="region of interest" description="Disordered" evidence="1">
    <location>
        <begin position="407"/>
        <end position="492"/>
    </location>
</feature>
<feature type="compositionally biased region" description="Basic and acidic residues" evidence="1">
    <location>
        <begin position="454"/>
        <end position="463"/>
    </location>
</feature>
<feature type="region of interest" description="Disordered" evidence="1">
    <location>
        <begin position="525"/>
        <end position="608"/>
    </location>
</feature>
<protein>
    <submittedName>
        <fullName evidence="3">Uncharacterized protein</fullName>
    </submittedName>
</protein>
<proteinExistence type="predicted"/>
<reference evidence="3" key="1">
    <citation type="submission" date="2021-09" db="EMBL/GenBank/DDBJ databases">
        <authorList>
            <consortium name="AG Swart"/>
            <person name="Singh M."/>
            <person name="Singh A."/>
            <person name="Seah K."/>
            <person name="Emmerich C."/>
        </authorList>
    </citation>
    <scope>NUCLEOTIDE SEQUENCE</scope>
    <source>
        <strain evidence="3">ATCC30299</strain>
    </source>
</reference>
<organism evidence="3 4">
    <name type="scientific">Blepharisma stoltei</name>
    <dbReference type="NCBI Taxonomy" id="1481888"/>
    <lineage>
        <taxon>Eukaryota</taxon>
        <taxon>Sar</taxon>
        <taxon>Alveolata</taxon>
        <taxon>Ciliophora</taxon>
        <taxon>Postciliodesmatophora</taxon>
        <taxon>Heterotrichea</taxon>
        <taxon>Heterotrichida</taxon>
        <taxon>Blepharismidae</taxon>
        <taxon>Blepharisma</taxon>
    </lineage>
</organism>
<feature type="compositionally biased region" description="Polar residues" evidence="1">
    <location>
        <begin position="641"/>
        <end position="663"/>
    </location>
</feature>
<dbReference type="Proteomes" id="UP001162131">
    <property type="component" value="Unassembled WGS sequence"/>
</dbReference>
<comment type="caution">
    <text evidence="3">The sequence shown here is derived from an EMBL/GenBank/DDBJ whole genome shotgun (WGS) entry which is preliminary data.</text>
</comment>
<evidence type="ECO:0000256" key="1">
    <source>
        <dbReference type="SAM" id="MobiDB-lite"/>
    </source>
</evidence>
<feature type="compositionally biased region" description="Polar residues" evidence="1">
    <location>
        <begin position="311"/>
        <end position="331"/>
    </location>
</feature>
<dbReference type="EMBL" id="CAJZBQ010000024">
    <property type="protein sequence ID" value="CAG9320021.1"/>
    <property type="molecule type" value="Genomic_DNA"/>
</dbReference>
<keyword evidence="2" id="KW-0812">Transmembrane</keyword>
<feature type="region of interest" description="Disordered" evidence="1">
    <location>
        <begin position="360"/>
        <end position="387"/>
    </location>
</feature>
<feature type="compositionally biased region" description="Low complexity" evidence="1">
    <location>
        <begin position="543"/>
        <end position="552"/>
    </location>
</feature>
<feature type="compositionally biased region" description="Basic and acidic residues" evidence="1">
    <location>
        <begin position="367"/>
        <end position="381"/>
    </location>
</feature>
<evidence type="ECO:0000313" key="4">
    <source>
        <dbReference type="Proteomes" id="UP001162131"/>
    </source>
</evidence>
<feature type="compositionally biased region" description="Polar residues" evidence="1">
    <location>
        <begin position="472"/>
        <end position="492"/>
    </location>
</feature>
<evidence type="ECO:0000313" key="3">
    <source>
        <dbReference type="EMBL" id="CAG9320021.1"/>
    </source>
</evidence>
<name>A0AAU9J409_9CILI</name>
<dbReference type="AlphaFoldDB" id="A0AAU9J409"/>
<feature type="compositionally biased region" description="Low complexity" evidence="1">
    <location>
        <begin position="665"/>
        <end position="684"/>
    </location>
</feature>
<keyword evidence="2" id="KW-0472">Membrane</keyword>
<feature type="compositionally biased region" description="Basic and acidic residues" evidence="1">
    <location>
        <begin position="438"/>
        <end position="447"/>
    </location>
</feature>
<feature type="region of interest" description="Disordered" evidence="1">
    <location>
        <begin position="270"/>
        <end position="337"/>
    </location>
</feature>
<feature type="compositionally biased region" description="Low complexity" evidence="1">
    <location>
        <begin position="621"/>
        <end position="630"/>
    </location>
</feature>
<keyword evidence="4" id="KW-1185">Reference proteome</keyword>
<feature type="transmembrane region" description="Helical" evidence="2">
    <location>
        <begin position="5"/>
        <end position="24"/>
    </location>
</feature>